<reference evidence="1 2" key="1">
    <citation type="submission" date="2018-08" db="EMBL/GenBank/DDBJ databases">
        <title>A genome reference for cultivated species of the human gut microbiota.</title>
        <authorList>
            <person name="Zou Y."/>
            <person name="Xue W."/>
            <person name="Luo G."/>
        </authorList>
    </citation>
    <scope>NUCLEOTIDE SEQUENCE [LARGE SCALE GENOMIC DNA]</scope>
    <source>
        <strain evidence="1 2">AF24-2</strain>
    </source>
</reference>
<dbReference type="Proteomes" id="UP000285864">
    <property type="component" value="Unassembled WGS sequence"/>
</dbReference>
<evidence type="ECO:0000313" key="1">
    <source>
        <dbReference type="EMBL" id="RGR97536.1"/>
    </source>
</evidence>
<dbReference type="AlphaFoldDB" id="A0A412GRY4"/>
<organism evidence="1 2">
    <name type="scientific">Phocaeicola coprocola</name>
    <dbReference type="NCBI Taxonomy" id="310298"/>
    <lineage>
        <taxon>Bacteria</taxon>
        <taxon>Pseudomonadati</taxon>
        <taxon>Bacteroidota</taxon>
        <taxon>Bacteroidia</taxon>
        <taxon>Bacteroidales</taxon>
        <taxon>Bacteroidaceae</taxon>
        <taxon>Phocaeicola</taxon>
    </lineage>
</organism>
<accession>A0A412GRY4</accession>
<name>A0A412GRY4_9BACT</name>
<dbReference type="EMBL" id="QRUU01000021">
    <property type="protein sequence ID" value="RGR97536.1"/>
    <property type="molecule type" value="Genomic_DNA"/>
</dbReference>
<dbReference type="RefSeq" id="WP_118484007.1">
    <property type="nucleotide sequence ID" value="NZ_DAWEEV010000013.1"/>
</dbReference>
<protein>
    <submittedName>
        <fullName evidence="1">Uncharacterized protein</fullName>
    </submittedName>
</protein>
<keyword evidence="2" id="KW-1185">Reference proteome</keyword>
<proteinExistence type="predicted"/>
<gene>
    <name evidence="1" type="ORF">DWY20_06590</name>
</gene>
<evidence type="ECO:0000313" key="2">
    <source>
        <dbReference type="Proteomes" id="UP000285864"/>
    </source>
</evidence>
<sequence>MKDLIIENLKSYNFEGFITIAKLKNNRAIIPQMPGVYLVLRLSESEPQFLETGTGGFYKQRNPNVSIETLKNKWLKGESLLYIGKATNLNTRLSSYLRFGQHQNVGHWGGRFIWQLADANDLIICWKVLEDIIPRDYEKAFLQKFYEANGKLPFANLQK</sequence>
<comment type="caution">
    <text evidence="1">The sequence shown here is derived from an EMBL/GenBank/DDBJ whole genome shotgun (WGS) entry which is preliminary data.</text>
</comment>